<sequence length="532" mass="57562">MSSSVQEIQDDAALLAALGYKQELKRQFSFFSMAANAVITASAWTAMIGSIITSIYNGGASGLLYAWIVDNFFFLFVALSMAELTSAMPTSAGVYHWSAALAGPRFAKPIGFLTGYFNVLGYTLGLASLYSVAGLEVTGLYQLWHPDYTSQPWHVFVVFVVLTWSAALFVQFGNKILPLYTKVGLFVNLGVWFVVVICIAALPKTHSTNSFVWKEYTNMTGWPTGVSFILGLVGPAFAIGTIDSSTHMAEEVPNPSKNIPKTILVQWFGSFSMGFIVLIAIFYSAGSLDAILNSQPNYPVASIMAQSFDNTNAAFGCGLIIFIASLTGQVGFQIVAVRCIWAFARDGALPFSNFFSKIDERSVMPARANILIAVITTALGALYVASTTAFNALVASYAVMSTTSFGFAIGVHLFTGRKRVAPGWFHLGDGLLGFFINGVAIVYILVSNVFFCLPYNRPPVTAKSMNYTSLVSYGMAILVVIWWFIGGKRSYKGPKLSGETQEALEGLGRAPTVHGEQHVERGSVQLTAKEKS</sequence>
<organism evidence="8 9">
    <name type="scientific">Penicillium brasilianum</name>
    <dbReference type="NCBI Taxonomy" id="104259"/>
    <lineage>
        <taxon>Eukaryota</taxon>
        <taxon>Fungi</taxon>
        <taxon>Dikarya</taxon>
        <taxon>Ascomycota</taxon>
        <taxon>Pezizomycotina</taxon>
        <taxon>Eurotiomycetes</taxon>
        <taxon>Eurotiomycetidae</taxon>
        <taxon>Eurotiales</taxon>
        <taxon>Aspergillaceae</taxon>
        <taxon>Penicillium</taxon>
    </lineage>
</organism>
<keyword evidence="4 7" id="KW-1133">Transmembrane helix</keyword>
<dbReference type="AlphaFoldDB" id="A0A0F7TSN9"/>
<dbReference type="GO" id="GO:0016020">
    <property type="term" value="C:membrane"/>
    <property type="evidence" value="ECO:0007669"/>
    <property type="project" value="UniProtKB-SubCell"/>
</dbReference>
<feature type="transmembrane region" description="Helical" evidence="7">
    <location>
        <begin position="427"/>
        <end position="446"/>
    </location>
</feature>
<dbReference type="PIRSF" id="PIRSF006060">
    <property type="entry name" value="AA_transporter"/>
    <property type="match status" value="1"/>
</dbReference>
<feature type="transmembrane region" description="Helical" evidence="7">
    <location>
        <begin position="313"/>
        <end position="344"/>
    </location>
</feature>
<dbReference type="PANTHER" id="PTHR45649">
    <property type="entry name" value="AMINO-ACID PERMEASE BAT1"/>
    <property type="match status" value="1"/>
</dbReference>
<keyword evidence="5 7" id="KW-0472">Membrane</keyword>
<feature type="region of interest" description="Disordered" evidence="6">
    <location>
        <begin position="509"/>
        <end position="532"/>
    </location>
</feature>
<dbReference type="OrthoDB" id="3900342at2759"/>
<evidence type="ECO:0000256" key="5">
    <source>
        <dbReference type="ARBA" id="ARBA00023136"/>
    </source>
</evidence>
<feature type="transmembrane region" description="Helical" evidence="7">
    <location>
        <begin position="365"/>
        <end position="386"/>
    </location>
</feature>
<accession>A0A0F7TSN9</accession>
<evidence type="ECO:0000256" key="2">
    <source>
        <dbReference type="ARBA" id="ARBA00022448"/>
    </source>
</evidence>
<reference evidence="9" key="1">
    <citation type="journal article" date="2015" name="Genome Announc.">
        <title>Draft genome sequence of the fungus Penicillium brasilianum MG11.</title>
        <authorList>
            <person name="Horn F."/>
            <person name="Linde J."/>
            <person name="Mattern D.J."/>
            <person name="Walther G."/>
            <person name="Guthke R."/>
            <person name="Brakhage A.A."/>
            <person name="Valiante V."/>
        </authorList>
    </citation>
    <scope>NUCLEOTIDE SEQUENCE [LARGE SCALE GENOMIC DNA]</scope>
    <source>
        <strain evidence="9">MG11</strain>
    </source>
</reference>
<protein>
    <recommendedName>
        <fullName evidence="10">Choline transport protein</fullName>
    </recommendedName>
</protein>
<dbReference type="PANTHER" id="PTHR45649:SF27">
    <property type="entry name" value="CHOLINE TRANSPORTER (EUROFUNG)"/>
    <property type="match status" value="1"/>
</dbReference>
<dbReference type="InterPro" id="IPR002293">
    <property type="entry name" value="AA/rel_permease1"/>
</dbReference>
<evidence type="ECO:0008006" key="10">
    <source>
        <dbReference type="Google" id="ProtNLM"/>
    </source>
</evidence>
<feature type="transmembrane region" description="Helical" evidence="7">
    <location>
        <begin position="110"/>
        <end position="133"/>
    </location>
</feature>
<evidence type="ECO:0000313" key="9">
    <source>
        <dbReference type="Proteomes" id="UP000042958"/>
    </source>
</evidence>
<gene>
    <name evidence="8" type="ORF">PMG11_07467</name>
</gene>
<evidence type="ECO:0000256" key="7">
    <source>
        <dbReference type="SAM" id="Phobius"/>
    </source>
</evidence>
<feature type="transmembrane region" description="Helical" evidence="7">
    <location>
        <begin position="263"/>
        <end position="285"/>
    </location>
</feature>
<evidence type="ECO:0000313" key="8">
    <source>
        <dbReference type="EMBL" id="CEJ58821.1"/>
    </source>
</evidence>
<evidence type="ECO:0000256" key="4">
    <source>
        <dbReference type="ARBA" id="ARBA00022989"/>
    </source>
</evidence>
<dbReference type="GO" id="GO:0022857">
    <property type="term" value="F:transmembrane transporter activity"/>
    <property type="evidence" value="ECO:0007669"/>
    <property type="project" value="InterPro"/>
</dbReference>
<proteinExistence type="predicted"/>
<dbReference type="Pfam" id="PF13520">
    <property type="entry name" value="AA_permease_2"/>
    <property type="match status" value="1"/>
</dbReference>
<dbReference type="Proteomes" id="UP000042958">
    <property type="component" value="Unassembled WGS sequence"/>
</dbReference>
<name>A0A0F7TSN9_PENBI</name>
<feature type="transmembrane region" description="Helical" evidence="7">
    <location>
        <begin position="222"/>
        <end position="242"/>
    </location>
</feature>
<dbReference type="Gene3D" id="1.20.1740.10">
    <property type="entry name" value="Amino acid/polyamine transporter I"/>
    <property type="match status" value="1"/>
</dbReference>
<keyword evidence="9" id="KW-1185">Reference proteome</keyword>
<feature type="transmembrane region" description="Helical" evidence="7">
    <location>
        <begin position="392"/>
        <end position="415"/>
    </location>
</feature>
<feature type="transmembrane region" description="Helical" evidence="7">
    <location>
        <begin position="153"/>
        <end position="171"/>
    </location>
</feature>
<feature type="transmembrane region" description="Helical" evidence="7">
    <location>
        <begin position="466"/>
        <end position="485"/>
    </location>
</feature>
<evidence type="ECO:0000256" key="3">
    <source>
        <dbReference type="ARBA" id="ARBA00022692"/>
    </source>
</evidence>
<keyword evidence="3 7" id="KW-0812">Transmembrane</keyword>
<dbReference type="EMBL" id="CDHK01000006">
    <property type="protein sequence ID" value="CEJ58821.1"/>
    <property type="molecule type" value="Genomic_DNA"/>
</dbReference>
<keyword evidence="2" id="KW-0813">Transport</keyword>
<evidence type="ECO:0000256" key="6">
    <source>
        <dbReference type="SAM" id="MobiDB-lite"/>
    </source>
</evidence>
<dbReference type="STRING" id="104259.A0A0F7TSN9"/>
<feature type="transmembrane region" description="Helical" evidence="7">
    <location>
        <begin position="30"/>
        <end position="56"/>
    </location>
</feature>
<comment type="subcellular location">
    <subcellularLocation>
        <location evidence="1">Membrane</location>
        <topology evidence="1">Multi-pass membrane protein</topology>
    </subcellularLocation>
</comment>
<feature type="transmembrane region" description="Helical" evidence="7">
    <location>
        <begin position="183"/>
        <end position="202"/>
    </location>
</feature>
<evidence type="ECO:0000256" key="1">
    <source>
        <dbReference type="ARBA" id="ARBA00004141"/>
    </source>
</evidence>